<evidence type="ECO:0000256" key="2">
    <source>
        <dbReference type="SAM" id="MobiDB-lite"/>
    </source>
</evidence>
<accession>A0ABW8GP81</accession>
<dbReference type="HAMAP" id="MF_02066">
    <property type="entry name" value="CpoB"/>
    <property type="match status" value="1"/>
</dbReference>
<organism evidence="4 5">
    <name type="scientific">Methylobacillus methanolivorans</name>
    <dbReference type="NCBI Taxonomy" id="1848927"/>
    <lineage>
        <taxon>Bacteria</taxon>
        <taxon>Pseudomonadati</taxon>
        <taxon>Pseudomonadota</taxon>
        <taxon>Betaproteobacteria</taxon>
        <taxon>Nitrosomonadales</taxon>
        <taxon>Methylophilaceae</taxon>
        <taxon>Methylobacillus</taxon>
    </lineage>
</organism>
<dbReference type="InterPro" id="IPR032519">
    <property type="entry name" value="YbgF_tri"/>
</dbReference>
<reference evidence="4 5" key="1">
    <citation type="submission" date="2024-11" db="EMBL/GenBank/DDBJ databases">
        <authorList>
            <person name="Kaparullina E.N."/>
            <person name="Delegan Y.A."/>
            <person name="Doronina N.V."/>
        </authorList>
    </citation>
    <scope>NUCLEOTIDE SEQUENCE [LARGE SCALE GENOMIC DNA]</scope>
    <source>
        <strain evidence="4 5">7sh_L</strain>
    </source>
</reference>
<comment type="subcellular location">
    <subcellularLocation>
        <location evidence="1">Periplasm</location>
    </subcellularLocation>
</comment>
<dbReference type="SUPFAM" id="SSF48452">
    <property type="entry name" value="TPR-like"/>
    <property type="match status" value="1"/>
</dbReference>
<dbReference type="SMART" id="SM00028">
    <property type="entry name" value="TPR"/>
    <property type="match status" value="2"/>
</dbReference>
<keyword evidence="5" id="KW-1185">Reference proteome</keyword>
<dbReference type="InterPro" id="IPR019734">
    <property type="entry name" value="TPR_rpt"/>
</dbReference>
<evidence type="ECO:0000313" key="4">
    <source>
        <dbReference type="EMBL" id="MFJ5446977.1"/>
    </source>
</evidence>
<dbReference type="InterPro" id="IPR011990">
    <property type="entry name" value="TPR-like_helical_dom_sf"/>
</dbReference>
<evidence type="ECO:0000313" key="5">
    <source>
        <dbReference type="Proteomes" id="UP001617669"/>
    </source>
</evidence>
<feature type="domain" description="YbgF trimerisation" evidence="3">
    <location>
        <begin position="60"/>
        <end position="122"/>
    </location>
</feature>
<feature type="coiled-coil region" evidence="1">
    <location>
        <begin position="27"/>
        <end position="103"/>
    </location>
</feature>
<dbReference type="Pfam" id="PF13432">
    <property type="entry name" value="TPR_16"/>
    <property type="match status" value="1"/>
</dbReference>
<gene>
    <name evidence="1" type="primary">cpoB</name>
    <name evidence="4" type="ORF">ACIKP9_12110</name>
</gene>
<dbReference type="RefSeq" id="WP_400883241.1">
    <property type="nucleotide sequence ID" value="NZ_JBIWXY010000002.1"/>
</dbReference>
<dbReference type="Gene3D" id="1.25.40.10">
    <property type="entry name" value="Tetratricopeptide repeat domain"/>
    <property type="match status" value="1"/>
</dbReference>
<keyword evidence="1" id="KW-0175">Coiled coil</keyword>
<sequence precursor="true">MMQRLLVLVVVGFLSLPLLAQAALFGDDEARKKIADLQQQVQTQHQETQAALAELKKSQQALEAKSQGMLDLMGQIDRLNQEISRLRGDLEVVNHNVDNTQQRQRDLYADTDGRLRKLEEGGVSAHAQAGSDEGAASAQNGGSAGNPEARDLDAAKALSASGKFKEAFDAYNKFLQTYPGSSLTAEALLGLGSAQFSLKNYKASISTQQKLISQFPNSDKVPDALFSIANSHIQLSDVDGAKKTLRGLLDKFPSHELAPSAKRRLNVLDSIKSR</sequence>
<evidence type="ECO:0000259" key="3">
    <source>
        <dbReference type="Pfam" id="PF16331"/>
    </source>
</evidence>
<feature type="signal peptide" evidence="1">
    <location>
        <begin position="1"/>
        <end position="22"/>
    </location>
</feature>
<feature type="region of interest" description="Disordered" evidence="2">
    <location>
        <begin position="121"/>
        <end position="149"/>
    </location>
</feature>
<proteinExistence type="inferred from homology"/>
<dbReference type="InterPro" id="IPR034706">
    <property type="entry name" value="CpoB"/>
</dbReference>
<keyword evidence="1" id="KW-0732">Signal</keyword>
<dbReference type="Gene3D" id="1.20.5.110">
    <property type="match status" value="1"/>
</dbReference>
<keyword evidence="1" id="KW-0574">Periplasm</keyword>
<keyword evidence="1" id="KW-0131">Cell cycle</keyword>
<protein>
    <recommendedName>
        <fullName evidence="1">Cell division coordinator CpoB</fullName>
    </recommendedName>
</protein>
<evidence type="ECO:0000256" key="1">
    <source>
        <dbReference type="HAMAP-Rule" id="MF_02066"/>
    </source>
</evidence>
<feature type="chain" id="PRO_5044928473" description="Cell division coordinator CpoB" evidence="1">
    <location>
        <begin position="23"/>
        <end position="274"/>
    </location>
</feature>
<dbReference type="Proteomes" id="UP001617669">
    <property type="component" value="Unassembled WGS sequence"/>
</dbReference>
<dbReference type="Pfam" id="PF16331">
    <property type="entry name" value="TolA_bind_tri"/>
    <property type="match status" value="1"/>
</dbReference>
<dbReference type="Pfam" id="PF13174">
    <property type="entry name" value="TPR_6"/>
    <property type="match status" value="1"/>
</dbReference>
<dbReference type="EMBL" id="JBIWXY010000002">
    <property type="protein sequence ID" value="MFJ5446977.1"/>
    <property type="molecule type" value="Genomic_DNA"/>
</dbReference>
<comment type="caution">
    <text evidence="4">The sequence shown here is derived from an EMBL/GenBank/DDBJ whole genome shotgun (WGS) entry which is preliminary data.</text>
</comment>
<comment type="similarity">
    <text evidence="1">Belongs to the CpoB family.</text>
</comment>
<comment type="function">
    <text evidence="1">Mediates coordination of peptidoglycan synthesis and outer membrane constriction during cell division.</text>
</comment>
<keyword evidence="1" id="KW-0132">Cell division</keyword>
<name>A0ABW8GP81_9PROT</name>